<dbReference type="CDD" id="cd02258">
    <property type="entry name" value="Peptidase_C25_N"/>
    <property type="match status" value="1"/>
</dbReference>
<organism evidence="3 4">
    <name type="scientific">Eiseniibacteriota bacterium</name>
    <dbReference type="NCBI Taxonomy" id="2212470"/>
    <lineage>
        <taxon>Bacteria</taxon>
        <taxon>Candidatus Eiseniibacteriota</taxon>
    </lineage>
</organism>
<dbReference type="GO" id="GO:0006508">
    <property type="term" value="P:proteolysis"/>
    <property type="evidence" value="ECO:0007669"/>
    <property type="project" value="InterPro"/>
</dbReference>
<proteinExistence type="predicted"/>
<reference evidence="3" key="1">
    <citation type="submission" date="2019-03" db="EMBL/GenBank/DDBJ databases">
        <title>Lake Tanganyika Metagenome-Assembled Genomes (MAGs).</title>
        <authorList>
            <person name="Tran P."/>
        </authorList>
    </citation>
    <scope>NUCLEOTIDE SEQUENCE</scope>
    <source>
        <strain evidence="3">M_DeepCast_400m_m2_100</strain>
    </source>
</reference>
<evidence type="ECO:0000313" key="3">
    <source>
        <dbReference type="EMBL" id="MBM3317147.1"/>
    </source>
</evidence>
<dbReference type="InterPro" id="IPR029031">
    <property type="entry name" value="Gingipain_N_sf"/>
</dbReference>
<dbReference type="InterPro" id="IPR001769">
    <property type="entry name" value="Gingipain"/>
</dbReference>
<keyword evidence="1" id="KW-0732">Signal</keyword>
<gene>
    <name evidence="3" type="ORF">FJY75_04775</name>
</gene>
<name>A0A938BQG8_UNCEI</name>
<dbReference type="Pfam" id="PF01364">
    <property type="entry name" value="Peptidase_C25"/>
    <property type="match status" value="1"/>
</dbReference>
<evidence type="ECO:0000256" key="1">
    <source>
        <dbReference type="ARBA" id="ARBA00022729"/>
    </source>
</evidence>
<accession>A0A938BQG8</accession>
<dbReference type="InterPro" id="IPR029030">
    <property type="entry name" value="Caspase-like_dom_sf"/>
</dbReference>
<dbReference type="GO" id="GO:0008234">
    <property type="term" value="F:cysteine-type peptidase activity"/>
    <property type="evidence" value="ECO:0007669"/>
    <property type="project" value="InterPro"/>
</dbReference>
<dbReference type="EMBL" id="VGIY01000081">
    <property type="protein sequence ID" value="MBM3317147.1"/>
    <property type="molecule type" value="Genomic_DNA"/>
</dbReference>
<dbReference type="Gene3D" id="3.40.50.10390">
    <property type="entry name" value="Gingipain r, domain 1"/>
    <property type="match status" value="1"/>
</dbReference>
<sequence>MPANRRRLIALAAQGRGARSISDSGGSLRLHGRRPGRCAAACARAGRTAPGRAAVGRAALALLAAAALACGLAAAPRATGPLDRSAARKTPWFVEEADASRLVVVVEAGAPLWQPLDERSGLYDLEGFDARDELAGAPVPSLRLLVAVPPRGDVVVGAASEGLRALPRSTDELARAGDPGSDGEGWLDADASGRVQYRPPSWHGDQRLVALRVRPVWLDPAGRLSSVERLRIRLGFDAGDAAATGREVPSPPFPPRMAWPEPAATAAGEVARGDAGLVNPGQARLWQRVAVPPPARLAGRGEGFETATSPWLRLEVRKRGVYRLTTADLSAAGIDPSGVDPEALRLFCGPAGVIPEAVDFLDLPDWMEPCALLVEDDGDHRWDAQTGVYFLANGPDGWRDDLGLPDVGEGDRYYAHPYSASFTYWLCWGGDWSDAPLRMRALDADPGTLDLLEEADQRLHFGRNAFYDSRPRQMGGAWPRYFQHSVSASEAEIGASVVATLPGVVPEAGARLRVSLWGASWGVDGLNNDHWARIRVNGALFDEAWWEGVARRDIAGTLAVAPPTAQVSLYVPQRYDAAQARIGDKVYLDWVEVDYRRSLATASDSLDFFASAAEAGSRGFRVTGLSRQDGWLLLDAGDAREPTRLLPRIAARGPGYAAEFRVQPAGEETHLVLLRADRAARPDVVEVRTPPVESLRGRTAAVDYLIVTAPELRPAAEALAAHRRLHFYGEQGDTLVPAEVAVVEIGQVFDEFAWGQRDPAALRNFLAYARRFWTGGAPAGRLSHALFFGDASEDPRNYRGGAARDLVPSYESYEWVYQLSQSWIPGFWGDDWFALLDGPGDRGLDLAVGRLPAASLAQATIMVDKIIRAETEPPPGPWKTRMIFAADDVCQGNEVDNIGYAHMVQTESLTRLGVPAGTTLEKLYLYEYGSECRYERKPQATADLLAAIERGALLFNFVGHGSEIQLADERLLDNSSIAGLANTHRPFLMITASCAVGRFTHGGAGLALQALRMPSAGALGVVSASSSASSAYNYTLNLLLLQQLFADGDLLRPRSFGAAMRRAKTLNARDNDRRYNLLGDPGSRFLMPAHALALRLEDVPGVPAGADTLIRGAPATLRGRVLDPGGATAVDFQGTVELRVLDSDIHRSPVPSIPSRDYRLPGARIFSGTATVTGGEFSCPFFVPTALRTGARGAAGIQAYALAGGSGGTADATGALAGLFIPEKREPAPGDTLGPVI</sequence>
<evidence type="ECO:0000259" key="2">
    <source>
        <dbReference type="Pfam" id="PF01364"/>
    </source>
</evidence>
<protein>
    <recommendedName>
        <fullName evidence="2">Gingipain domain-containing protein</fullName>
    </recommendedName>
</protein>
<feature type="non-terminal residue" evidence="3">
    <location>
        <position position="1237"/>
    </location>
</feature>
<dbReference type="AlphaFoldDB" id="A0A938BQG8"/>
<dbReference type="Proteomes" id="UP000748308">
    <property type="component" value="Unassembled WGS sequence"/>
</dbReference>
<dbReference type="SUPFAM" id="SSF52129">
    <property type="entry name" value="Caspase-like"/>
    <property type="match status" value="1"/>
</dbReference>
<dbReference type="Gene3D" id="3.40.50.1460">
    <property type="match status" value="1"/>
</dbReference>
<comment type="caution">
    <text evidence="3">The sequence shown here is derived from an EMBL/GenBank/DDBJ whole genome shotgun (WGS) entry which is preliminary data.</text>
</comment>
<feature type="domain" description="Gingipain" evidence="2">
    <location>
        <begin position="704"/>
        <end position="1081"/>
    </location>
</feature>
<evidence type="ECO:0000313" key="4">
    <source>
        <dbReference type="Proteomes" id="UP000748308"/>
    </source>
</evidence>